<dbReference type="PROSITE" id="PS50958">
    <property type="entry name" value="SMB_2"/>
    <property type="match status" value="1"/>
</dbReference>
<keyword evidence="2" id="KW-0768">Sushi</keyword>
<evidence type="ECO:0000259" key="8">
    <source>
        <dbReference type="PROSITE" id="PS50958"/>
    </source>
</evidence>
<feature type="signal peptide" evidence="5">
    <location>
        <begin position="1"/>
        <end position="24"/>
    </location>
</feature>
<gene>
    <name evidence="9" type="ORF">CALMAC_LOCUS16344</name>
</gene>
<dbReference type="InterPro" id="IPR001212">
    <property type="entry name" value="Somatomedin_B_dom"/>
</dbReference>
<dbReference type="CDD" id="cd00033">
    <property type="entry name" value="CCP"/>
    <property type="match status" value="2"/>
</dbReference>
<dbReference type="AlphaFoldDB" id="A0A653DDA9"/>
<feature type="chain" id="PRO_5024892157" description="MAM domain-containing protein" evidence="5">
    <location>
        <begin position="25"/>
        <end position="654"/>
    </location>
</feature>
<dbReference type="SMART" id="SM00032">
    <property type="entry name" value="CCP"/>
    <property type="match status" value="2"/>
</dbReference>
<sequence>MKGCFLCMLLVVTLLEDYVSSAVASCHNIAIRNGKVRRRQRGRIIKFVCNTGYLLAGERHSACVRGEWSPPAPKCVRPTCSNKMQPPSNGSIYPTHSGAALHFFCKAGFTLKGPSHVYCDGKVWDNNSPICLPQGEKPSYSCDFEDRDICGWTHDFNHDFDWRRENYNTPSGAIGTGPSHDHTKGIGADGYYMYIESSSRNENDTARLVSPIYDKIDTEVCFEFYYHMYGATTGKLRAYLKKASESWELDPRKAFFSMKGNQGDRWYRAFHRFGVIDDDFQIIIEGVRGPGYISDIAIDDVRVIPDCPKENDNAVTTTTGGTTLVTEMIQTVDTCDNRCGQKEPPSHNAYHLTCDCDATCFDNNRCCPDYLDHCAFVGTTEASDIITTTEQPNINVTEIKPEEPTKPPVIPTVTSPPPRVVSNATHKSDKTMKHTSRVTPTLPSKPTKQSMKAATITTSSPKPVVNHPTIKLETPPQTDIIRKVLTKRPQRLTTTAPQKLTSTATTKKSFPKESTKKQASKLPLPKEIAEEESNDIMEVMPQYPEQKSTSNFPEDESSKDYWSDEYENVDSPSLINFSETEKLSTRTISDTHYNLALVLICSAGLIMLVSAIAFIAVRRNQCFKRRIHFSNNGDSQSDVRFLTNNEELDFTYEL</sequence>
<evidence type="ECO:0000313" key="9">
    <source>
        <dbReference type="EMBL" id="VEN57816.1"/>
    </source>
</evidence>
<evidence type="ECO:0000313" key="10">
    <source>
        <dbReference type="Proteomes" id="UP000410492"/>
    </source>
</evidence>
<feature type="domain" description="Sushi" evidence="7">
    <location>
        <begin position="78"/>
        <end position="133"/>
    </location>
</feature>
<proteinExistence type="predicted"/>
<dbReference type="InterPro" id="IPR035976">
    <property type="entry name" value="Sushi/SCR/CCP_sf"/>
</dbReference>
<feature type="region of interest" description="Disordered" evidence="3">
    <location>
        <begin position="487"/>
        <end position="523"/>
    </location>
</feature>
<keyword evidence="4" id="KW-0472">Membrane</keyword>
<dbReference type="InterPro" id="IPR013320">
    <property type="entry name" value="ConA-like_dom_sf"/>
</dbReference>
<dbReference type="Pfam" id="PF00629">
    <property type="entry name" value="MAM"/>
    <property type="match status" value="1"/>
</dbReference>
<dbReference type="SUPFAM" id="SSF90188">
    <property type="entry name" value="Somatomedin B domain"/>
    <property type="match status" value="1"/>
</dbReference>
<evidence type="ECO:0000259" key="6">
    <source>
        <dbReference type="PROSITE" id="PS50060"/>
    </source>
</evidence>
<dbReference type="PROSITE" id="PS50923">
    <property type="entry name" value="SUSHI"/>
    <property type="match status" value="2"/>
</dbReference>
<dbReference type="Proteomes" id="UP000410492">
    <property type="component" value="Unassembled WGS sequence"/>
</dbReference>
<dbReference type="PANTHER" id="PTHR23282">
    <property type="entry name" value="APICAL ENDOSOMAL GLYCOPROTEIN PRECURSOR"/>
    <property type="match status" value="1"/>
</dbReference>
<keyword evidence="4" id="KW-1133">Transmembrane helix</keyword>
<dbReference type="PANTHER" id="PTHR23282:SF101">
    <property type="entry name" value="MAM DOMAIN-CONTAINING PROTEIN"/>
    <property type="match status" value="1"/>
</dbReference>
<dbReference type="OrthoDB" id="6107927at2759"/>
<accession>A0A653DDA9</accession>
<comment type="caution">
    <text evidence="2">Lacks conserved residue(s) required for the propagation of feature annotation.</text>
</comment>
<feature type="compositionally biased region" description="Pro residues" evidence="3">
    <location>
        <begin position="406"/>
        <end position="419"/>
    </location>
</feature>
<dbReference type="CDD" id="cd06263">
    <property type="entry name" value="MAM"/>
    <property type="match status" value="1"/>
</dbReference>
<keyword evidence="1" id="KW-1015">Disulfide bond</keyword>
<keyword evidence="5" id="KW-0732">Signal</keyword>
<dbReference type="Gene3D" id="2.60.120.200">
    <property type="match status" value="1"/>
</dbReference>
<dbReference type="InterPro" id="IPR000998">
    <property type="entry name" value="MAM_dom"/>
</dbReference>
<feature type="compositionally biased region" description="Polar residues" evidence="3">
    <location>
        <begin position="437"/>
        <end position="461"/>
    </location>
</feature>
<keyword evidence="10" id="KW-1185">Reference proteome</keyword>
<dbReference type="InterPro" id="IPR000436">
    <property type="entry name" value="Sushi_SCR_CCP_dom"/>
</dbReference>
<feature type="compositionally biased region" description="Polar residues" evidence="3">
    <location>
        <begin position="491"/>
        <end position="508"/>
    </location>
</feature>
<evidence type="ECO:0000256" key="3">
    <source>
        <dbReference type="SAM" id="MobiDB-lite"/>
    </source>
</evidence>
<dbReference type="SUPFAM" id="SSF57535">
    <property type="entry name" value="Complement control module/SCR domain"/>
    <property type="match status" value="2"/>
</dbReference>
<evidence type="ECO:0000256" key="4">
    <source>
        <dbReference type="SAM" id="Phobius"/>
    </source>
</evidence>
<name>A0A653DDA9_CALMS</name>
<dbReference type="Pfam" id="PF01033">
    <property type="entry name" value="Somatomedin_B"/>
    <property type="match status" value="1"/>
</dbReference>
<dbReference type="EMBL" id="CAACVG010011309">
    <property type="protein sequence ID" value="VEN57816.1"/>
    <property type="molecule type" value="Genomic_DNA"/>
</dbReference>
<protein>
    <recommendedName>
        <fullName evidence="11">MAM domain-containing protein</fullName>
    </recommendedName>
</protein>
<dbReference type="SUPFAM" id="SSF49899">
    <property type="entry name" value="Concanavalin A-like lectins/glucanases"/>
    <property type="match status" value="1"/>
</dbReference>
<feature type="transmembrane region" description="Helical" evidence="4">
    <location>
        <begin position="593"/>
        <end position="617"/>
    </location>
</feature>
<dbReference type="InterPro" id="IPR036024">
    <property type="entry name" value="Somatomedin_B-like_dom_sf"/>
</dbReference>
<dbReference type="PROSITE" id="PS50060">
    <property type="entry name" value="MAM_2"/>
    <property type="match status" value="1"/>
</dbReference>
<dbReference type="SMART" id="SM00137">
    <property type="entry name" value="MAM"/>
    <property type="match status" value="1"/>
</dbReference>
<evidence type="ECO:0000256" key="2">
    <source>
        <dbReference type="PROSITE-ProRule" id="PRU00302"/>
    </source>
</evidence>
<evidence type="ECO:0008006" key="11">
    <source>
        <dbReference type="Google" id="ProtNLM"/>
    </source>
</evidence>
<evidence type="ECO:0000256" key="5">
    <source>
        <dbReference type="SAM" id="SignalP"/>
    </source>
</evidence>
<evidence type="ECO:0000259" key="7">
    <source>
        <dbReference type="PROSITE" id="PS50923"/>
    </source>
</evidence>
<dbReference type="PROSITE" id="PS00524">
    <property type="entry name" value="SMB_1"/>
    <property type="match status" value="1"/>
</dbReference>
<organism evidence="9 10">
    <name type="scientific">Callosobruchus maculatus</name>
    <name type="common">Southern cowpea weevil</name>
    <name type="synonym">Pulse bruchid</name>
    <dbReference type="NCBI Taxonomy" id="64391"/>
    <lineage>
        <taxon>Eukaryota</taxon>
        <taxon>Metazoa</taxon>
        <taxon>Ecdysozoa</taxon>
        <taxon>Arthropoda</taxon>
        <taxon>Hexapoda</taxon>
        <taxon>Insecta</taxon>
        <taxon>Pterygota</taxon>
        <taxon>Neoptera</taxon>
        <taxon>Endopterygota</taxon>
        <taxon>Coleoptera</taxon>
        <taxon>Polyphaga</taxon>
        <taxon>Cucujiformia</taxon>
        <taxon>Chrysomeloidea</taxon>
        <taxon>Chrysomelidae</taxon>
        <taxon>Bruchinae</taxon>
        <taxon>Bruchini</taxon>
        <taxon>Callosobruchus</taxon>
    </lineage>
</organism>
<dbReference type="Pfam" id="PF00084">
    <property type="entry name" value="Sushi"/>
    <property type="match status" value="2"/>
</dbReference>
<dbReference type="Gene3D" id="4.10.410.20">
    <property type="match status" value="1"/>
</dbReference>
<dbReference type="GO" id="GO:0016020">
    <property type="term" value="C:membrane"/>
    <property type="evidence" value="ECO:0007669"/>
    <property type="project" value="InterPro"/>
</dbReference>
<feature type="domain" description="Sushi" evidence="7">
    <location>
        <begin position="24"/>
        <end position="77"/>
    </location>
</feature>
<dbReference type="Gene3D" id="2.10.70.10">
    <property type="entry name" value="Complement Module, domain 1"/>
    <property type="match status" value="2"/>
</dbReference>
<dbReference type="InterPro" id="IPR051560">
    <property type="entry name" value="MAM_domain-containing"/>
</dbReference>
<feature type="domain" description="MAM" evidence="6">
    <location>
        <begin position="140"/>
        <end position="309"/>
    </location>
</feature>
<keyword evidence="4" id="KW-0812">Transmembrane</keyword>
<evidence type="ECO:0000256" key="1">
    <source>
        <dbReference type="ARBA" id="ARBA00023157"/>
    </source>
</evidence>
<reference evidence="9 10" key="1">
    <citation type="submission" date="2019-01" db="EMBL/GenBank/DDBJ databases">
        <authorList>
            <person name="Sayadi A."/>
        </authorList>
    </citation>
    <scope>NUCLEOTIDE SEQUENCE [LARGE SCALE GENOMIC DNA]</scope>
</reference>
<feature type="domain" description="SMB" evidence="8">
    <location>
        <begin position="331"/>
        <end position="383"/>
    </location>
</feature>
<feature type="region of interest" description="Disordered" evidence="3">
    <location>
        <begin position="399"/>
        <end position="471"/>
    </location>
</feature>